<evidence type="ECO:0000256" key="1">
    <source>
        <dbReference type="ARBA" id="ARBA00010641"/>
    </source>
</evidence>
<dbReference type="CDD" id="cd06171">
    <property type="entry name" value="Sigma70_r4"/>
    <property type="match status" value="1"/>
</dbReference>
<dbReference type="SUPFAM" id="SSF88946">
    <property type="entry name" value="Sigma2 domain of RNA polymerase sigma factors"/>
    <property type="match status" value="1"/>
</dbReference>
<geneLocation type="plasmid" evidence="7 8">
    <name>pDSM110277_a</name>
</geneLocation>
<dbReference type="AlphaFoldDB" id="A0AAX3AF90"/>
<dbReference type="Pfam" id="PF08281">
    <property type="entry name" value="Sigma70_r4_2"/>
    <property type="match status" value="1"/>
</dbReference>
<dbReference type="GO" id="GO:0016987">
    <property type="term" value="F:sigma factor activity"/>
    <property type="evidence" value="ECO:0007669"/>
    <property type="project" value="UniProtKB-KW"/>
</dbReference>
<evidence type="ECO:0000259" key="6">
    <source>
        <dbReference type="Pfam" id="PF22029"/>
    </source>
</evidence>
<gene>
    <name evidence="7" type="primary">ecfG_2</name>
    <name evidence="7" type="ORF">DSM110277_03201</name>
</gene>
<evidence type="ECO:0000256" key="2">
    <source>
        <dbReference type="ARBA" id="ARBA00023015"/>
    </source>
</evidence>
<evidence type="ECO:0000256" key="4">
    <source>
        <dbReference type="ARBA" id="ARBA00023163"/>
    </source>
</evidence>
<keyword evidence="4" id="KW-0804">Transcription</keyword>
<evidence type="ECO:0000259" key="5">
    <source>
        <dbReference type="Pfam" id="PF08281"/>
    </source>
</evidence>
<dbReference type="GO" id="GO:0003677">
    <property type="term" value="F:DNA binding"/>
    <property type="evidence" value="ECO:0007669"/>
    <property type="project" value="InterPro"/>
</dbReference>
<keyword evidence="2" id="KW-0805">Transcription regulation</keyword>
<dbReference type="Pfam" id="PF22029">
    <property type="entry name" value="PhyR_sigma2"/>
    <property type="match status" value="1"/>
</dbReference>
<evidence type="ECO:0000256" key="3">
    <source>
        <dbReference type="ARBA" id="ARBA00023082"/>
    </source>
</evidence>
<dbReference type="PANTHER" id="PTHR43133">
    <property type="entry name" value="RNA POLYMERASE ECF-TYPE SIGMA FACTO"/>
    <property type="match status" value="1"/>
</dbReference>
<sequence length="166" mass="18749">MPTHHALAQEADAMKRYAITLTRDVHTADDLVQDCMERALRKWTLRRAGVPLRAWLFTMMRNLHVDGWRQAKRRQTESLETMTSPPAIPPTQENHVELNRLLARVMSLPDDQRVALILVSVEGFTYREAAQTLGVPEGTILSRVSRARAALRGATAETAPRLRSVT</sequence>
<dbReference type="EMBL" id="CP084960">
    <property type="protein sequence ID" value="UOA24754.1"/>
    <property type="molecule type" value="Genomic_DNA"/>
</dbReference>
<evidence type="ECO:0000313" key="8">
    <source>
        <dbReference type="Proteomes" id="UP000830781"/>
    </source>
</evidence>
<dbReference type="InterPro" id="IPR036388">
    <property type="entry name" value="WH-like_DNA-bd_sf"/>
</dbReference>
<feature type="domain" description="PhyR sigma2" evidence="6">
    <location>
        <begin position="12"/>
        <end position="60"/>
    </location>
</feature>
<organism evidence="7 8">
    <name type="scientific">Sulfitobacter pontiacus</name>
    <dbReference type="NCBI Taxonomy" id="60137"/>
    <lineage>
        <taxon>Bacteria</taxon>
        <taxon>Pseudomonadati</taxon>
        <taxon>Pseudomonadota</taxon>
        <taxon>Alphaproteobacteria</taxon>
        <taxon>Rhodobacterales</taxon>
        <taxon>Roseobacteraceae</taxon>
        <taxon>Sulfitobacter</taxon>
    </lineage>
</organism>
<dbReference type="InterPro" id="IPR013249">
    <property type="entry name" value="RNA_pol_sigma70_r4_t2"/>
</dbReference>
<dbReference type="InterPro" id="IPR013324">
    <property type="entry name" value="RNA_pol_sigma_r3/r4-like"/>
</dbReference>
<dbReference type="Gene3D" id="1.10.10.10">
    <property type="entry name" value="Winged helix-like DNA-binding domain superfamily/Winged helix DNA-binding domain"/>
    <property type="match status" value="1"/>
</dbReference>
<accession>A0AAX3AF90</accession>
<dbReference type="InterPro" id="IPR039425">
    <property type="entry name" value="RNA_pol_sigma-70-like"/>
</dbReference>
<feature type="domain" description="RNA polymerase sigma factor 70 region 4 type 2" evidence="5">
    <location>
        <begin position="99"/>
        <end position="151"/>
    </location>
</feature>
<keyword evidence="7" id="KW-0614">Plasmid</keyword>
<name>A0AAX3AF90_9RHOB</name>
<reference evidence="8" key="1">
    <citation type="journal article" date="2022" name="Microorganisms">
        <title>Beyond the ABCs#Discovery of Three New Plasmid Types in Rhodobacterales (RepQ, RepY, RepW).</title>
        <authorList>
            <person name="Freese H.M."/>
            <person name="Ringel V."/>
            <person name="Overmann J."/>
            <person name="Petersen J."/>
        </authorList>
    </citation>
    <scope>NUCLEOTIDE SEQUENCE [LARGE SCALE GENOMIC DNA]</scope>
    <source>
        <strain evidence="8">DSM 110277</strain>
        <plasmid evidence="8">pDSM110277_a</plasmid>
    </source>
</reference>
<dbReference type="InterPro" id="IPR013325">
    <property type="entry name" value="RNA_pol_sigma_r2"/>
</dbReference>
<evidence type="ECO:0000313" key="7">
    <source>
        <dbReference type="EMBL" id="UOA24754.1"/>
    </source>
</evidence>
<dbReference type="NCBIfam" id="TIGR02937">
    <property type="entry name" value="sigma70-ECF"/>
    <property type="match status" value="1"/>
</dbReference>
<dbReference type="SUPFAM" id="SSF88659">
    <property type="entry name" value="Sigma3 and sigma4 domains of RNA polymerase sigma factors"/>
    <property type="match status" value="1"/>
</dbReference>
<comment type="similarity">
    <text evidence="1">Belongs to the sigma-70 factor family. ECF subfamily.</text>
</comment>
<protein>
    <submittedName>
        <fullName evidence="7">ECF RNA polymerase sigma factor EcfG</fullName>
    </submittedName>
</protein>
<keyword evidence="3" id="KW-0731">Sigma factor</keyword>
<dbReference type="Proteomes" id="UP000830781">
    <property type="component" value="Plasmid pDSM110277_a"/>
</dbReference>
<keyword evidence="8" id="KW-1185">Reference proteome</keyword>
<dbReference type="RefSeq" id="WP_197089316.1">
    <property type="nucleotide sequence ID" value="NZ_CP084960.1"/>
</dbReference>
<dbReference type="PANTHER" id="PTHR43133:SF25">
    <property type="entry name" value="RNA POLYMERASE SIGMA FACTOR RFAY-RELATED"/>
    <property type="match status" value="1"/>
</dbReference>
<dbReference type="Gene3D" id="1.10.1740.10">
    <property type="match status" value="1"/>
</dbReference>
<dbReference type="GO" id="GO:0006352">
    <property type="term" value="P:DNA-templated transcription initiation"/>
    <property type="evidence" value="ECO:0007669"/>
    <property type="project" value="InterPro"/>
</dbReference>
<dbReference type="InterPro" id="IPR014284">
    <property type="entry name" value="RNA_pol_sigma-70_dom"/>
</dbReference>
<proteinExistence type="inferred from homology"/>
<dbReference type="InterPro" id="IPR053866">
    <property type="entry name" value="PhyR_sigma2"/>
</dbReference>